<evidence type="ECO:0000313" key="2">
    <source>
        <dbReference type="EMBL" id="CAJ0933957.1"/>
    </source>
</evidence>
<keyword evidence="3" id="KW-1185">Reference proteome</keyword>
<comment type="caution">
    <text evidence="2">The sequence shown here is derived from an EMBL/GenBank/DDBJ whole genome shotgun (WGS) entry which is preliminary data.</text>
</comment>
<dbReference type="EMBL" id="CAUEEQ010009971">
    <property type="protein sequence ID" value="CAJ0933957.1"/>
    <property type="molecule type" value="Genomic_DNA"/>
</dbReference>
<accession>A0ABN9L9R8</accession>
<protein>
    <recommendedName>
        <fullName evidence="1">Ig-like domain-containing protein</fullName>
    </recommendedName>
</protein>
<evidence type="ECO:0000313" key="3">
    <source>
        <dbReference type="Proteomes" id="UP001176940"/>
    </source>
</evidence>
<feature type="domain" description="Ig-like" evidence="1">
    <location>
        <begin position="68"/>
        <end position="162"/>
    </location>
</feature>
<evidence type="ECO:0000259" key="1">
    <source>
        <dbReference type="PROSITE" id="PS50835"/>
    </source>
</evidence>
<dbReference type="PROSITE" id="PS50835">
    <property type="entry name" value="IG_LIKE"/>
    <property type="match status" value="1"/>
</dbReference>
<dbReference type="Proteomes" id="UP001176940">
    <property type="component" value="Unassembled WGS sequence"/>
</dbReference>
<proteinExistence type="predicted"/>
<reference evidence="2" key="1">
    <citation type="submission" date="2023-07" db="EMBL/GenBank/DDBJ databases">
        <authorList>
            <person name="Stuckert A."/>
        </authorList>
    </citation>
    <scope>NUCLEOTIDE SEQUENCE</scope>
</reference>
<gene>
    <name evidence="2" type="ORF">RIMI_LOCUS5728311</name>
</gene>
<dbReference type="InterPro" id="IPR007110">
    <property type="entry name" value="Ig-like_dom"/>
</dbReference>
<name>A0ABN9L9R8_9NEOB</name>
<sequence>MIAKGKVGTSKTDIWLKTQLFGKILDPSLLSITEGDEDWVKTWNFQITREPVQVQVSVIFTVTNTIAPEVRVTPQAVHSQENVFFLSLKCNTRSELPLESLLTWTKDRLFLGSFSNGPINILYTEVNPVMRDDNPSPKDSGLYQCCVLTKNNYKQCKDVNVNIWSAVDNVCTQTKFQPSTPFQINQFQSKPLLREGVFVTMIWTFNMSNWKISSRYPQCQSHLINMEMGIEQWFGKRTPARVRVPSHSEILIATTARFVTFERYSYDIAVSDTLLRSGTQLRIVRRSRSFETFFRRLVSRCGGMIALV</sequence>
<organism evidence="2 3">
    <name type="scientific">Ranitomeya imitator</name>
    <name type="common">mimic poison frog</name>
    <dbReference type="NCBI Taxonomy" id="111125"/>
    <lineage>
        <taxon>Eukaryota</taxon>
        <taxon>Metazoa</taxon>
        <taxon>Chordata</taxon>
        <taxon>Craniata</taxon>
        <taxon>Vertebrata</taxon>
        <taxon>Euteleostomi</taxon>
        <taxon>Amphibia</taxon>
        <taxon>Batrachia</taxon>
        <taxon>Anura</taxon>
        <taxon>Neobatrachia</taxon>
        <taxon>Hyloidea</taxon>
        <taxon>Dendrobatidae</taxon>
        <taxon>Dendrobatinae</taxon>
        <taxon>Ranitomeya</taxon>
    </lineage>
</organism>